<comment type="caution">
    <text evidence="1">The sequence shown here is derived from an EMBL/GenBank/DDBJ whole genome shotgun (WGS) entry which is preliminary data.</text>
</comment>
<dbReference type="InterPro" id="IPR010260">
    <property type="entry name" value="AlpA"/>
</dbReference>
<organism evidence="1 2">
    <name type="scientific">Pseudoxanthomonas helianthi</name>
    <dbReference type="NCBI Taxonomy" id="1453541"/>
    <lineage>
        <taxon>Bacteria</taxon>
        <taxon>Pseudomonadati</taxon>
        <taxon>Pseudomonadota</taxon>
        <taxon>Gammaproteobacteria</taxon>
        <taxon>Lysobacterales</taxon>
        <taxon>Lysobacteraceae</taxon>
        <taxon>Pseudoxanthomonas</taxon>
    </lineage>
</organism>
<dbReference type="Pfam" id="PF05930">
    <property type="entry name" value="Phage_AlpA"/>
    <property type="match status" value="1"/>
</dbReference>
<sequence length="73" mass="8428">MNYPINWAQLPPNALIRQRDLLPVLPFAAATLWRRIRTGDFPRPIRLPGHISAWRVSEVLQWLDAQGISKEAK</sequence>
<dbReference type="AlphaFoldDB" id="A0A940X5U6"/>
<name>A0A940X5U6_9GAMM</name>
<gene>
    <name evidence="1" type="ORF">J5837_15225</name>
</gene>
<protein>
    <submittedName>
        <fullName evidence="1">AlpA family phage regulatory protein</fullName>
    </submittedName>
</protein>
<evidence type="ECO:0000313" key="1">
    <source>
        <dbReference type="EMBL" id="MBP3985761.1"/>
    </source>
</evidence>
<dbReference type="Proteomes" id="UP000673447">
    <property type="component" value="Unassembled WGS sequence"/>
</dbReference>
<proteinExistence type="predicted"/>
<reference evidence="1" key="2">
    <citation type="submission" date="2021-03" db="EMBL/GenBank/DDBJ databases">
        <authorList>
            <person name="Cao W."/>
        </authorList>
    </citation>
    <scope>NUCLEOTIDE SEQUENCE</scope>
    <source>
        <strain evidence="1">110414</strain>
    </source>
</reference>
<dbReference type="RefSeq" id="WP_210537640.1">
    <property type="nucleotide sequence ID" value="NZ_JAGKTC010000004.1"/>
</dbReference>
<accession>A0A940X5U6</accession>
<reference evidence="1" key="1">
    <citation type="journal article" date="2016" name="Int. J. Syst. Evol. Microbiol.">
        <title>Pseudoxanthomonas helianthi sp. nov., isolated from roots of Jerusalem artichoke (Helianthus tuberosus).</title>
        <authorList>
            <person name="Kittiwongwattana C."/>
            <person name="Thawai C."/>
        </authorList>
    </citation>
    <scope>NUCLEOTIDE SEQUENCE</scope>
    <source>
        <strain evidence="1">110414</strain>
    </source>
</reference>
<dbReference type="EMBL" id="JAGKTC010000004">
    <property type="protein sequence ID" value="MBP3985761.1"/>
    <property type="molecule type" value="Genomic_DNA"/>
</dbReference>
<keyword evidence="2" id="KW-1185">Reference proteome</keyword>
<evidence type="ECO:0000313" key="2">
    <source>
        <dbReference type="Proteomes" id="UP000673447"/>
    </source>
</evidence>
<dbReference type="Gene3D" id="1.10.238.160">
    <property type="match status" value="1"/>
</dbReference>